<keyword evidence="2" id="KW-1185">Reference proteome</keyword>
<name>A0ACA9Y7V5_9ASCO</name>
<protein>
    <submittedName>
        <fullName evidence="1">Uncharacterized protein</fullName>
    </submittedName>
</protein>
<reference evidence="1" key="1">
    <citation type="submission" date="2022-06" db="EMBL/GenBank/DDBJ databases">
        <authorList>
            <person name="Legras J.-L."/>
            <person name="Devillers H."/>
            <person name="Grondin C."/>
        </authorList>
    </citation>
    <scope>NUCLEOTIDE SEQUENCE</scope>
    <source>
        <strain evidence="1">CLIB 1444</strain>
    </source>
</reference>
<dbReference type="EMBL" id="CALSDN010000005">
    <property type="protein sequence ID" value="CAH6721083.1"/>
    <property type="molecule type" value="Genomic_DNA"/>
</dbReference>
<evidence type="ECO:0000313" key="1">
    <source>
        <dbReference type="EMBL" id="CAH6721083.1"/>
    </source>
</evidence>
<sequence>MKIRGLKGLGIDLLNIGTRNFGTATFASLKKLSIPTGSSCVGYTKGLPILGPMTNRRHLITKNDILSQLRNGHNLVYSDNSKSGKSFSAFIYAVEKARSTPNELSVIVVPNHSLLLKYKYWCIEATRSIDKLSITIVDRSLNKDVISSNPDAKDVPSRGDSLVTNGFRGDCNFIILHQQALEKLSTNPIFLKTNLMIVDEADFTISGIMHSNNSFAITTTPPKGKFKLVLENCIRDIRIQRSKKRNMSPIQFCFLLHQHHPYNKNYSQTIGTFDIYDRIGEIIKLNNGELNITHGEQAKFKISSNFSVKQFFDKTHKKVNVAYRYIEENNGKPQVKGISLENYPEKSKFTEHFRMQQVNFKEYYRSLLKSSSKLPHYGLADKLDVVISQFRKTFKNNEPILIVVPSSTGIHSAVVGYNIKPLDEKVVGVRPIKSITKPSLFTSPNLNLAPDYSTIRDFFTLDFKKLGGDKNCTYNLLFPANELPGMDINNVKNMILLGQVTSVEMAGIQWEKTQLEKCCKLLPGLKHPLNDLYQYYLSKFELENGKEANLMVVQDWYDQPNENDLKTLRNQILANDLGTLTNDIRMPGDNILDFDKP</sequence>
<accession>A0ACA9Y7V5</accession>
<organism evidence="1 2">
    <name type="scientific">[Candida] jaroonii</name>
    <dbReference type="NCBI Taxonomy" id="467808"/>
    <lineage>
        <taxon>Eukaryota</taxon>
        <taxon>Fungi</taxon>
        <taxon>Dikarya</taxon>
        <taxon>Ascomycota</taxon>
        <taxon>Saccharomycotina</taxon>
        <taxon>Pichiomycetes</taxon>
        <taxon>Debaryomycetaceae</taxon>
        <taxon>Yamadazyma</taxon>
    </lineage>
</organism>
<gene>
    <name evidence="1" type="ORF">CLIB1444_05S03202</name>
</gene>
<dbReference type="Proteomes" id="UP001152531">
    <property type="component" value="Unassembled WGS sequence"/>
</dbReference>
<comment type="caution">
    <text evidence="1">The sequence shown here is derived from an EMBL/GenBank/DDBJ whole genome shotgun (WGS) entry which is preliminary data.</text>
</comment>
<proteinExistence type="predicted"/>
<evidence type="ECO:0000313" key="2">
    <source>
        <dbReference type="Proteomes" id="UP001152531"/>
    </source>
</evidence>